<dbReference type="Proteomes" id="UP001597304">
    <property type="component" value="Unassembled WGS sequence"/>
</dbReference>
<dbReference type="Gene3D" id="3.40.50.1000">
    <property type="entry name" value="HAD superfamily/HAD-like"/>
    <property type="match status" value="2"/>
</dbReference>
<dbReference type="EC" id="3.1.3.-" evidence="1"/>
<dbReference type="Pfam" id="PF08282">
    <property type="entry name" value="Hydrolase_3"/>
    <property type="match status" value="1"/>
</dbReference>
<gene>
    <name evidence="1" type="ORF">ACFSF0_07360</name>
</gene>
<comment type="caution">
    <text evidence="1">The sequence shown here is derived from an EMBL/GenBank/DDBJ whole genome shotgun (WGS) entry which is preliminary data.</text>
</comment>
<keyword evidence="1" id="KW-0378">Hydrolase</keyword>
<evidence type="ECO:0000313" key="2">
    <source>
        <dbReference type="Proteomes" id="UP001597304"/>
    </source>
</evidence>
<dbReference type="RefSeq" id="WP_147912554.1">
    <property type="nucleotide sequence ID" value="NZ_JBHUEJ010000016.1"/>
</dbReference>
<organism evidence="1 2">
    <name type="scientific">Ottowia flava</name>
    <dbReference type="NCBI Taxonomy" id="2675430"/>
    <lineage>
        <taxon>Bacteria</taxon>
        <taxon>Pseudomonadati</taxon>
        <taxon>Pseudomonadota</taxon>
        <taxon>Betaproteobacteria</taxon>
        <taxon>Burkholderiales</taxon>
        <taxon>Comamonadaceae</taxon>
        <taxon>Ottowia</taxon>
    </lineage>
</organism>
<dbReference type="InterPro" id="IPR036412">
    <property type="entry name" value="HAD-like_sf"/>
</dbReference>
<dbReference type="SUPFAM" id="SSF56784">
    <property type="entry name" value="HAD-like"/>
    <property type="match status" value="1"/>
</dbReference>
<dbReference type="PANTHER" id="PTHR10000">
    <property type="entry name" value="PHOSPHOSERINE PHOSPHATASE"/>
    <property type="match status" value="1"/>
</dbReference>
<protein>
    <submittedName>
        <fullName evidence="1">HAD family hydrolase</fullName>
        <ecNumber evidence="1">3.1.3.-</ecNumber>
    </submittedName>
</protein>
<dbReference type="GO" id="GO:0016787">
    <property type="term" value="F:hydrolase activity"/>
    <property type="evidence" value="ECO:0007669"/>
    <property type="project" value="UniProtKB-KW"/>
</dbReference>
<keyword evidence="2" id="KW-1185">Reference proteome</keyword>
<name>A0ABW4KRL0_9BURK</name>
<dbReference type="PANTHER" id="PTHR10000:SF8">
    <property type="entry name" value="HAD SUPERFAMILY HYDROLASE-LIKE, TYPE 3"/>
    <property type="match status" value="1"/>
</dbReference>
<dbReference type="InterPro" id="IPR023214">
    <property type="entry name" value="HAD_sf"/>
</dbReference>
<reference evidence="2" key="1">
    <citation type="journal article" date="2019" name="Int. J. Syst. Evol. Microbiol.">
        <title>The Global Catalogue of Microorganisms (GCM) 10K type strain sequencing project: providing services to taxonomists for standard genome sequencing and annotation.</title>
        <authorList>
            <consortium name="The Broad Institute Genomics Platform"/>
            <consortium name="The Broad Institute Genome Sequencing Center for Infectious Disease"/>
            <person name="Wu L."/>
            <person name="Ma J."/>
        </authorList>
    </citation>
    <scope>NUCLEOTIDE SEQUENCE [LARGE SCALE GENOMIC DNA]</scope>
    <source>
        <strain evidence="2">LMG 29247</strain>
    </source>
</reference>
<sequence>MTGAPSPRWRPLRELPPGAWRDVVGVFTDIDDTLTTDGAITPDALTALAELRAAGVHVIAVTGRPVGWSEAFALTWPLDAIVAENGAVALVRTPPAEGASGSAGSAQISSQIRPKMAPELRHQLSKLYIDDALTRQTNFAHLRRVAARVLREVPGATLAQDSPGRETDIAVDHSEFAHLGDAQIAQVVALMRAEGLQATVSSIHINGWIGDHNKWVGACWIARELLGIDDLAAQQERWVYIGDSTNDQVMFDHFTHSVGVANIARFADQLQTPPRYVTAGERGAGFAEMARLLLAQRQGD</sequence>
<evidence type="ECO:0000313" key="1">
    <source>
        <dbReference type="EMBL" id="MFD1710419.1"/>
    </source>
</evidence>
<proteinExistence type="predicted"/>
<dbReference type="EMBL" id="JBHUEJ010000016">
    <property type="protein sequence ID" value="MFD1710419.1"/>
    <property type="molecule type" value="Genomic_DNA"/>
</dbReference>
<accession>A0ABW4KRL0</accession>